<accession>A0A0D7E2L7</accession>
<proteinExistence type="predicted"/>
<dbReference type="Proteomes" id="UP000032439">
    <property type="component" value="Unassembled WGS sequence"/>
</dbReference>
<organism evidence="1 2">
    <name type="scientific">Stutzerimonas stutzeri</name>
    <name type="common">Pseudomonas stutzeri</name>
    <dbReference type="NCBI Taxonomy" id="316"/>
    <lineage>
        <taxon>Bacteria</taxon>
        <taxon>Pseudomonadati</taxon>
        <taxon>Pseudomonadota</taxon>
        <taxon>Gammaproteobacteria</taxon>
        <taxon>Pseudomonadales</taxon>
        <taxon>Pseudomonadaceae</taxon>
        <taxon>Stutzerimonas</taxon>
    </lineage>
</organism>
<evidence type="ECO:0000313" key="2">
    <source>
        <dbReference type="Proteomes" id="UP000032439"/>
    </source>
</evidence>
<reference evidence="1 2" key="1">
    <citation type="submission" date="2014-11" db="EMBL/GenBank/DDBJ databases">
        <title>Genomics and ecophysiology of heterotrophic nitrogen fixing bacteria isolated from estuarine surface water.</title>
        <authorList>
            <person name="Bentzon-Tilia M."/>
            <person name="Severin I."/>
            <person name="Hansen L.H."/>
            <person name="Riemann L."/>
        </authorList>
    </citation>
    <scope>NUCLEOTIDE SEQUENCE [LARGE SCALE GENOMIC DNA]</scope>
    <source>
        <strain evidence="1 2">BAL361</strain>
    </source>
</reference>
<dbReference type="PATRIC" id="fig|316.110.peg.802"/>
<evidence type="ECO:0000313" key="1">
    <source>
        <dbReference type="EMBL" id="KIZ35114.1"/>
    </source>
</evidence>
<dbReference type="EMBL" id="JXXD01000139">
    <property type="protein sequence ID" value="KIZ35114.1"/>
    <property type="molecule type" value="Genomic_DNA"/>
</dbReference>
<gene>
    <name evidence="1" type="ORF">LO50_14590</name>
</gene>
<sequence length="61" mass="6734">MSVTVTKLEGADIPEHLRHPDIATLYRVTDANGISRYLTDDVEAAQLAVNISDRQQLKPDA</sequence>
<dbReference type="RefSeq" id="WP_044315460.1">
    <property type="nucleotide sequence ID" value="NZ_JXXD01000139.1"/>
</dbReference>
<protein>
    <submittedName>
        <fullName evidence="1">Uncharacterized protein</fullName>
    </submittedName>
</protein>
<comment type="caution">
    <text evidence="1">The sequence shown here is derived from an EMBL/GenBank/DDBJ whole genome shotgun (WGS) entry which is preliminary data.</text>
</comment>
<name>A0A0D7E2L7_STUST</name>
<dbReference type="AlphaFoldDB" id="A0A0D7E2L7"/>